<dbReference type="InterPro" id="IPR036412">
    <property type="entry name" value="HAD-like_sf"/>
</dbReference>
<accession>A0AAU8IJY1</accession>
<dbReference type="GO" id="GO:0008967">
    <property type="term" value="F:phosphoglycolate phosphatase activity"/>
    <property type="evidence" value="ECO:0007669"/>
    <property type="project" value="TreeGrafter"/>
</dbReference>
<dbReference type="InterPro" id="IPR023198">
    <property type="entry name" value="PGP-like_dom2"/>
</dbReference>
<dbReference type="InterPro" id="IPR050155">
    <property type="entry name" value="HAD-like_hydrolase_sf"/>
</dbReference>
<dbReference type="AlphaFoldDB" id="A0AAU8IJY1"/>
<dbReference type="EMBL" id="CP159510">
    <property type="protein sequence ID" value="XCJ18458.1"/>
    <property type="molecule type" value="Genomic_DNA"/>
</dbReference>
<dbReference type="InterPro" id="IPR015797">
    <property type="entry name" value="NUDIX_hydrolase-like_dom_sf"/>
</dbReference>
<reference evidence="2" key="1">
    <citation type="submission" date="2024-06" db="EMBL/GenBank/DDBJ databases">
        <authorList>
            <person name="Fan A."/>
            <person name="Zhang F.Y."/>
            <person name="Zhang L."/>
        </authorList>
    </citation>
    <scope>NUCLEOTIDE SEQUENCE</scope>
    <source>
        <strain evidence="2">Y61</strain>
    </source>
</reference>
<dbReference type="CDD" id="cd18889">
    <property type="entry name" value="NUDIX_ADPRase"/>
    <property type="match status" value="1"/>
</dbReference>
<dbReference type="SFLD" id="SFLDG01129">
    <property type="entry name" value="C1.5:_HAD__Beta-PGM__Phosphata"/>
    <property type="match status" value="1"/>
</dbReference>
<dbReference type="PANTHER" id="PTHR43434">
    <property type="entry name" value="PHOSPHOGLYCOLATE PHOSPHATASE"/>
    <property type="match status" value="1"/>
</dbReference>
<dbReference type="InterPro" id="IPR006439">
    <property type="entry name" value="HAD-SF_hydro_IA"/>
</dbReference>
<dbReference type="InterPro" id="IPR059176">
    <property type="entry name" value="UDP-X_N"/>
</dbReference>
<dbReference type="NCBIfam" id="TIGR01549">
    <property type="entry name" value="HAD-SF-IA-v1"/>
    <property type="match status" value="1"/>
</dbReference>
<feature type="domain" description="Nudix hydrolase" evidence="1">
    <location>
        <begin position="317"/>
        <end position="442"/>
    </location>
</feature>
<dbReference type="InterPro" id="IPR000086">
    <property type="entry name" value="NUDIX_hydrolase_dom"/>
</dbReference>
<keyword evidence="2" id="KW-0378">Hydrolase</keyword>
<dbReference type="SUPFAM" id="SSF56784">
    <property type="entry name" value="HAD-like"/>
    <property type="match status" value="1"/>
</dbReference>
<sequence length="455" mass="51804">MKGGKFVEPDPLIGRSWINGSGNSIILEEEFKFLYTEALMTYRQIVFDIDGTLIDTEKATLHSLQETVRRLQQRTVTLSDLKFAMHLPGRETLRQLGIGDIEPAMHVWGEYFFQYASSIRLFGGVRELLEALKERHFILGMITSQTREEFRQVFPSSMAHFFTTVICADDCVHPKPDPEPMERYRRESGAEKEEILYIGDSASDMQCAAAAGVDGGLALWGGRSPRHIKATCYFNQPEDVLSLVTQRAAIQAHQPWLGWAMELQALGQAGLAYSKDRFDRERFERIRDIAAEMMSLKTGISKDHVKDLFCSETGYQTPKLDTRAAIFEQHKILLVQERSGTWSLPGGWVDVDQSVRSNTVKEVREEAGLDVAALRVIAVQDRNAHNYPVYAYGVCKIFVQCAIIGGRFRENCETIASRFFGLDELPPLSEEKNTAEQIRMCFRAYREKDWQTQFD</sequence>
<dbReference type="PANTHER" id="PTHR43434:SF26">
    <property type="entry name" value="PYROPHOSPHATASE PPAX"/>
    <property type="match status" value="1"/>
</dbReference>
<dbReference type="GO" id="GO:0005829">
    <property type="term" value="C:cytosol"/>
    <property type="evidence" value="ECO:0007669"/>
    <property type="project" value="TreeGrafter"/>
</dbReference>
<dbReference type="RefSeq" id="WP_353949461.1">
    <property type="nucleotide sequence ID" value="NZ_CP159510.1"/>
</dbReference>
<dbReference type="Pfam" id="PF13419">
    <property type="entry name" value="HAD_2"/>
    <property type="match status" value="1"/>
</dbReference>
<dbReference type="Gene3D" id="1.10.150.240">
    <property type="entry name" value="Putative phosphatase, domain 2"/>
    <property type="match status" value="1"/>
</dbReference>
<dbReference type="Gene3D" id="6.10.250.1120">
    <property type="match status" value="1"/>
</dbReference>
<proteinExistence type="predicted"/>
<dbReference type="InterPro" id="IPR023214">
    <property type="entry name" value="HAD_sf"/>
</dbReference>
<dbReference type="SUPFAM" id="SSF55811">
    <property type="entry name" value="Nudix"/>
    <property type="match status" value="1"/>
</dbReference>
<dbReference type="Gene3D" id="3.90.79.10">
    <property type="entry name" value="Nucleoside Triphosphate Pyrophosphohydrolase"/>
    <property type="match status" value="1"/>
</dbReference>
<dbReference type="InterPro" id="IPR041492">
    <property type="entry name" value="HAD_2"/>
</dbReference>
<evidence type="ECO:0000313" key="2">
    <source>
        <dbReference type="EMBL" id="XCJ18458.1"/>
    </source>
</evidence>
<name>A0AAU8IJY1_9BACL</name>
<gene>
    <name evidence="2" type="ORF">ABNN70_00245</name>
</gene>
<evidence type="ECO:0000259" key="1">
    <source>
        <dbReference type="PROSITE" id="PS51462"/>
    </source>
</evidence>
<dbReference type="SFLD" id="SFLDS00003">
    <property type="entry name" value="Haloacid_Dehalogenase"/>
    <property type="match status" value="1"/>
</dbReference>
<protein>
    <submittedName>
        <fullName evidence="2">NUDIX hydrolase N-terminal domain-containing protein</fullName>
    </submittedName>
</protein>
<dbReference type="Gene3D" id="3.40.50.1000">
    <property type="entry name" value="HAD superfamily/HAD-like"/>
    <property type="match status" value="1"/>
</dbReference>
<dbReference type="GO" id="GO:0006281">
    <property type="term" value="P:DNA repair"/>
    <property type="evidence" value="ECO:0007669"/>
    <property type="project" value="TreeGrafter"/>
</dbReference>
<dbReference type="PROSITE" id="PS51462">
    <property type="entry name" value="NUDIX"/>
    <property type="match status" value="1"/>
</dbReference>
<dbReference type="Pfam" id="PF00293">
    <property type="entry name" value="NUDIX"/>
    <property type="match status" value="1"/>
</dbReference>
<dbReference type="Pfam" id="PF12535">
    <property type="entry name" value="Nudix_N"/>
    <property type="match status" value="1"/>
</dbReference>
<organism evidence="2">
    <name type="scientific">Sporolactobacillus sp. Y61</name>
    <dbReference type="NCBI Taxonomy" id="3160863"/>
    <lineage>
        <taxon>Bacteria</taxon>
        <taxon>Bacillati</taxon>
        <taxon>Bacillota</taxon>
        <taxon>Bacilli</taxon>
        <taxon>Bacillales</taxon>
        <taxon>Sporolactobacillaceae</taxon>
        <taxon>Sporolactobacillus</taxon>
    </lineage>
</organism>